<name>A0A918N1G2_9ALTE</name>
<keyword evidence="2" id="KW-1185">Reference proteome</keyword>
<reference evidence="1" key="2">
    <citation type="submission" date="2020-09" db="EMBL/GenBank/DDBJ databases">
        <authorList>
            <person name="Sun Q."/>
            <person name="Kim S."/>
        </authorList>
    </citation>
    <scope>NUCLEOTIDE SEQUENCE</scope>
    <source>
        <strain evidence="1">KCTC 22164</strain>
    </source>
</reference>
<evidence type="ECO:0000313" key="2">
    <source>
        <dbReference type="Proteomes" id="UP000631300"/>
    </source>
</evidence>
<reference evidence="1" key="1">
    <citation type="journal article" date="2014" name="Int. J. Syst. Evol. Microbiol.">
        <title>Complete genome sequence of Corynebacterium casei LMG S-19264T (=DSM 44701T), isolated from a smear-ripened cheese.</title>
        <authorList>
            <consortium name="US DOE Joint Genome Institute (JGI-PGF)"/>
            <person name="Walter F."/>
            <person name="Albersmeier A."/>
            <person name="Kalinowski J."/>
            <person name="Ruckert C."/>
        </authorList>
    </citation>
    <scope>NUCLEOTIDE SEQUENCE</scope>
    <source>
        <strain evidence="1">KCTC 22164</strain>
    </source>
</reference>
<accession>A0A918N1G2</accession>
<organism evidence="1 2">
    <name type="scientific">Alteromonas halophila</name>
    <dbReference type="NCBI Taxonomy" id="516698"/>
    <lineage>
        <taxon>Bacteria</taxon>
        <taxon>Pseudomonadati</taxon>
        <taxon>Pseudomonadota</taxon>
        <taxon>Gammaproteobacteria</taxon>
        <taxon>Alteromonadales</taxon>
        <taxon>Alteromonadaceae</taxon>
        <taxon>Alteromonas/Salinimonas group</taxon>
        <taxon>Alteromonas</taxon>
    </lineage>
</organism>
<sequence>MSDSPLPYGKTLYVADKDPGRGSVFYFTSSRSDADIVLKKPWESPRAAALRVYFYNRDPGYVTSVYVTDSSVGYGTTVYFSDDDPGYGKALYVQDERLRERKKALAVMLMLLGEL</sequence>
<dbReference type="EMBL" id="BMXP01000022">
    <property type="protein sequence ID" value="GGW98023.1"/>
    <property type="molecule type" value="Genomic_DNA"/>
</dbReference>
<gene>
    <name evidence="1" type="ORF">GCM10007391_35020</name>
</gene>
<protein>
    <submittedName>
        <fullName evidence="1">Uncharacterized protein</fullName>
    </submittedName>
</protein>
<evidence type="ECO:0000313" key="1">
    <source>
        <dbReference type="EMBL" id="GGW98023.1"/>
    </source>
</evidence>
<proteinExistence type="predicted"/>
<dbReference type="Proteomes" id="UP000631300">
    <property type="component" value="Unassembled WGS sequence"/>
</dbReference>
<comment type="caution">
    <text evidence="1">The sequence shown here is derived from an EMBL/GenBank/DDBJ whole genome shotgun (WGS) entry which is preliminary data.</text>
</comment>
<dbReference type="AlphaFoldDB" id="A0A918N1G2"/>